<protein>
    <submittedName>
        <fullName evidence="1">Gpi anchored protein</fullName>
    </submittedName>
</protein>
<accession>A0ACB5S623</accession>
<keyword evidence="2" id="KW-1185">Reference proteome</keyword>
<gene>
    <name evidence="1" type="primary">g7558</name>
    <name evidence="1" type="ORF">NpPPO83_00007558</name>
</gene>
<reference evidence="1" key="1">
    <citation type="submission" date="2024-09" db="EMBL/GenBank/DDBJ databases">
        <title>Draft Genome Sequences of Neofusicoccum parvum.</title>
        <authorList>
            <person name="Ashida A."/>
            <person name="Camagna M."/>
            <person name="Tanaka A."/>
            <person name="Takemoto D."/>
        </authorList>
    </citation>
    <scope>NUCLEOTIDE SEQUENCE</scope>
    <source>
        <strain evidence="1">PPO83</strain>
    </source>
</reference>
<dbReference type="Proteomes" id="UP001165186">
    <property type="component" value="Unassembled WGS sequence"/>
</dbReference>
<evidence type="ECO:0000313" key="2">
    <source>
        <dbReference type="Proteomes" id="UP001165186"/>
    </source>
</evidence>
<evidence type="ECO:0000313" key="1">
    <source>
        <dbReference type="EMBL" id="GME28136.1"/>
    </source>
</evidence>
<dbReference type="EMBL" id="BSXG01000044">
    <property type="protein sequence ID" value="GME28136.1"/>
    <property type="molecule type" value="Genomic_DNA"/>
</dbReference>
<proteinExistence type="predicted"/>
<name>A0ACB5S623_9PEZI</name>
<organism evidence="1 2">
    <name type="scientific">Neofusicoccum parvum</name>
    <dbReference type="NCBI Taxonomy" id="310453"/>
    <lineage>
        <taxon>Eukaryota</taxon>
        <taxon>Fungi</taxon>
        <taxon>Dikarya</taxon>
        <taxon>Ascomycota</taxon>
        <taxon>Pezizomycotina</taxon>
        <taxon>Dothideomycetes</taxon>
        <taxon>Dothideomycetes incertae sedis</taxon>
        <taxon>Botryosphaeriales</taxon>
        <taxon>Botryosphaeriaceae</taxon>
        <taxon>Neofusicoccum</taxon>
    </lineage>
</organism>
<sequence length="144" mass="16563">MPNSLLSLPSSLLLLLSSSYLATAEPWPYNLPKHEKYWPEHEEFVKRDAYIQQRMAGQSPAGVQKMSSDPGEKFYLGYWQFEAASAETGRDESADNFSGRAQAVNVDADEQYSNARREQHCHYDYNPPPLDFDDQHSDKFNIKR</sequence>
<comment type="caution">
    <text evidence="1">The sequence shown here is derived from an EMBL/GenBank/DDBJ whole genome shotgun (WGS) entry which is preliminary data.</text>
</comment>